<dbReference type="RefSeq" id="WP_160552954.1">
    <property type="nucleotide sequence ID" value="NZ_CP047650.1"/>
</dbReference>
<comment type="subcellular location">
    <subcellularLocation>
        <location evidence="1 4">Bacterial flagellum basal body</location>
    </subcellularLocation>
</comment>
<feature type="domain" description="Flagellar basal-body/hook protein C-terminal" evidence="5">
    <location>
        <begin position="198"/>
        <end position="241"/>
    </location>
</feature>
<dbReference type="GO" id="GO:0071978">
    <property type="term" value="P:bacterial-type flagellum-dependent swarming motility"/>
    <property type="evidence" value="ECO:0007669"/>
    <property type="project" value="TreeGrafter"/>
</dbReference>
<gene>
    <name evidence="7" type="ORF">GT347_15025</name>
</gene>
<evidence type="ECO:0000256" key="4">
    <source>
        <dbReference type="RuleBase" id="RU362116"/>
    </source>
</evidence>
<dbReference type="PANTHER" id="PTHR30435:SF19">
    <property type="entry name" value="FLAGELLAR BASAL-BODY ROD PROTEIN FLGG"/>
    <property type="match status" value="1"/>
</dbReference>
<reference evidence="7 8" key="1">
    <citation type="submission" date="2020-01" db="EMBL/GenBank/DDBJ databases">
        <title>Genome sequencing of strain KACC 21265.</title>
        <authorList>
            <person name="Heo J."/>
            <person name="Kim S.-J."/>
            <person name="Kim J.-S."/>
            <person name="Hong S.-B."/>
            <person name="Kwon S.-W."/>
        </authorList>
    </citation>
    <scope>NUCLEOTIDE SEQUENCE [LARGE SCALE GENOMIC DNA]</scope>
    <source>
        <strain evidence="7 8">KACC 21265</strain>
    </source>
</reference>
<dbReference type="PANTHER" id="PTHR30435">
    <property type="entry name" value="FLAGELLAR PROTEIN"/>
    <property type="match status" value="1"/>
</dbReference>
<name>A0A857J7F3_9BURK</name>
<evidence type="ECO:0000256" key="2">
    <source>
        <dbReference type="ARBA" id="ARBA00009677"/>
    </source>
</evidence>
<dbReference type="GO" id="GO:0009425">
    <property type="term" value="C:bacterial-type flagellum basal body"/>
    <property type="evidence" value="ECO:0007669"/>
    <property type="project" value="UniProtKB-SubCell"/>
</dbReference>
<dbReference type="Pfam" id="PF22692">
    <property type="entry name" value="LlgE_F_G_D1"/>
    <property type="match status" value="1"/>
</dbReference>
<dbReference type="InterPro" id="IPR053967">
    <property type="entry name" value="LlgE_F_G-like_D1"/>
</dbReference>
<feature type="domain" description="Flagellar hook protein FlgE/F/G-like D1" evidence="6">
    <location>
        <begin position="87"/>
        <end position="149"/>
    </location>
</feature>
<dbReference type="AlphaFoldDB" id="A0A857J7F3"/>
<evidence type="ECO:0000256" key="3">
    <source>
        <dbReference type="ARBA" id="ARBA00023143"/>
    </source>
</evidence>
<dbReference type="NCBIfam" id="TIGR03506">
    <property type="entry name" value="FlgEFG_subfam"/>
    <property type="match status" value="1"/>
</dbReference>
<dbReference type="Proteomes" id="UP000464787">
    <property type="component" value="Chromosome"/>
</dbReference>
<proteinExistence type="inferred from homology"/>
<organism evidence="7 8">
    <name type="scientific">Xylophilus rhododendri</name>
    <dbReference type="NCBI Taxonomy" id="2697032"/>
    <lineage>
        <taxon>Bacteria</taxon>
        <taxon>Pseudomonadati</taxon>
        <taxon>Pseudomonadota</taxon>
        <taxon>Betaproteobacteria</taxon>
        <taxon>Burkholderiales</taxon>
        <taxon>Xylophilus</taxon>
    </lineage>
</organism>
<evidence type="ECO:0000259" key="5">
    <source>
        <dbReference type="Pfam" id="PF06429"/>
    </source>
</evidence>
<comment type="similarity">
    <text evidence="2 4">Belongs to the flagella basal body rod proteins family.</text>
</comment>
<dbReference type="InterPro" id="IPR010930">
    <property type="entry name" value="Flg_bb/hook_C_dom"/>
</dbReference>
<keyword evidence="7" id="KW-0966">Cell projection</keyword>
<evidence type="ECO:0000259" key="6">
    <source>
        <dbReference type="Pfam" id="PF22692"/>
    </source>
</evidence>
<sequence length="248" mass="26065">MQATLAIALASLDQHSQRLAHIASSLAHATTPGYKRGVPASPPLVPAFAATVDAFDAAQAAGGAALQVRLDTRAGTLASTGQRLDLALEGEGFFEIATATGPAYTRQGDFHTDARGRLVTAQGDAVMGLGGEIVLSTRTPVIDAQGRVSEPDAQTPTAEPVGQLKIVHIDDPRSLERAGNGLLQSRGTVALEPQPRLRQGALEKSNVDVLHEMTELMSTLRHFESVQKAVQSYDEAMGTAVRKLGELS</sequence>
<dbReference type="InterPro" id="IPR020013">
    <property type="entry name" value="Flagellar_FlgE/F/G"/>
</dbReference>
<dbReference type="KEGG" id="xyk:GT347_15025"/>
<accession>A0A857J7F3</accession>
<keyword evidence="7" id="KW-0282">Flagellum</keyword>
<evidence type="ECO:0000313" key="8">
    <source>
        <dbReference type="Proteomes" id="UP000464787"/>
    </source>
</evidence>
<keyword evidence="7" id="KW-0969">Cilium</keyword>
<evidence type="ECO:0000256" key="1">
    <source>
        <dbReference type="ARBA" id="ARBA00004117"/>
    </source>
</evidence>
<keyword evidence="3 4" id="KW-0975">Bacterial flagellum</keyword>
<keyword evidence="8" id="KW-1185">Reference proteome</keyword>
<evidence type="ECO:0000313" key="7">
    <source>
        <dbReference type="EMBL" id="QHI99173.1"/>
    </source>
</evidence>
<dbReference type="SUPFAM" id="SSF117143">
    <property type="entry name" value="Flagellar hook protein flgE"/>
    <property type="match status" value="1"/>
</dbReference>
<dbReference type="InterPro" id="IPR037925">
    <property type="entry name" value="FlgE/F/G-like"/>
</dbReference>
<protein>
    <submittedName>
        <fullName evidence="7">Flagellar hook-basal body complex protein</fullName>
    </submittedName>
</protein>
<dbReference type="EMBL" id="CP047650">
    <property type="protein sequence ID" value="QHI99173.1"/>
    <property type="molecule type" value="Genomic_DNA"/>
</dbReference>
<dbReference type="Pfam" id="PF06429">
    <property type="entry name" value="Flg_bbr_C"/>
    <property type="match status" value="1"/>
</dbReference>